<comment type="caution">
    <text evidence="1">The sequence shown here is derived from an EMBL/GenBank/DDBJ whole genome shotgun (WGS) entry which is preliminary data.</text>
</comment>
<evidence type="ECO:0000313" key="2">
    <source>
        <dbReference type="Proteomes" id="UP001172386"/>
    </source>
</evidence>
<accession>A0ACC3ACM6</accession>
<organism evidence="1 2">
    <name type="scientific">Neophaeococcomyces mojaviensis</name>
    <dbReference type="NCBI Taxonomy" id="3383035"/>
    <lineage>
        <taxon>Eukaryota</taxon>
        <taxon>Fungi</taxon>
        <taxon>Dikarya</taxon>
        <taxon>Ascomycota</taxon>
        <taxon>Pezizomycotina</taxon>
        <taxon>Eurotiomycetes</taxon>
        <taxon>Chaetothyriomycetidae</taxon>
        <taxon>Chaetothyriales</taxon>
        <taxon>Chaetothyriales incertae sedis</taxon>
        <taxon>Neophaeococcomyces</taxon>
    </lineage>
</organism>
<reference evidence="1" key="1">
    <citation type="submission" date="2022-10" db="EMBL/GenBank/DDBJ databases">
        <title>Culturing micro-colonial fungi from biological soil crusts in the Mojave desert and describing Neophaeococcomyces mojavensis, and introducing the new genera and species Taxawa tesnikishii.</title>
        <authorList>
            <person name="Kurbessoian T."/>
            <person name="Stajich J.E."/>
        </authorList>
    </citation>
    <scope>NUCLEOTIDE SEQUENCE</scope>
    <source>
        <strain evidence="1">JES_112</strain>
    </source>
</reference>
<proteinExistence type="predicted"/>
<gene>
    <name evidence="1" type="ORF">H2198_002949</name>
</gene>
<protein>
    <submittedName>
        <fullName evidence="1">Uncharacterized protein</fullName>
    </submittedName>
</protein>
<keyword evidence="2" id="KW-1185">Reference proteome</keyword>
<sequence>MSSSSLLQPDVLSDLTILITGASSGIGRATALACAHAGAHALILLARSIDKLNEVSDAIASSQHSKTIVITQKCDIQSSSAVYSAINASLTANPAVKQIDVLINNAGLAIGAPARFSELSLSDIDTMLHTNLSGMLYVTHAVLNLGGDRSMLSRKAGTILNITSTTALEVPPFPGEAIYHTTKASQEAFTNSLRTELQETNIRVQVVRPGVVADTTFHKQRVGYKKGQYDEFMSGFEPLISEDVAEQIVWVLACGKRKERVALKAIDVVPSAQRMLYVIDKTWNERNGVKNTEMEDS</sequence>
<dbReference type="EMBL" id="JAPDRQ010000037">
    <property type="protein sequence ID" value="KAJ9659701.1"/>
    <property type="molecule type" value="Genomic_DNA"/>
</dbReference>
<dbReference type="Proteomes" id="UP001172386">
    <property type="component" value="Unassembled WGS sequence"/>
</dbReference>
<evidence type="ECO:0000313" key="1">
    <source>
        <dbReference type="EMBL" id="KAJ9659701.1"/>
    </source>
</evidence>
<name>A0ACC3ACM6_9EURO</name>